<dbReference type="PANTHER" id="PTHR30126:SF88">
    <property type="entry name" value="TRANSCRIPTIONAL REGULATOR-RELATED"/>
    <property type="match status" value="1"/>
</dbReference>
<dbReference type="InterPro" id="IPR000847">
    <property type="entry name" value="LysR_HTH_N"/>
</dbReference>
<dbReference type="GO" id="GO:0000976">
    <property type="term" value="F:transcription cis-regulatory region binding"/>
    <property type="evidence" value="ECO:0007669"/>
    <property type="project" value="TreeGrafter"/>
</dbReference>
<accession>A0A916QJF0</accession>
<keyword evidence="7" id="KW-1185">Reference proteome</keyword>
<comment type="similarity">
    <text evidence="1">Belongs to the LysR transcriptional regulatory family.</text>
</comment>
<dbReference type="Proteomes" id="UP000627715">
    <property type="component" value="Unassembled WGS sequence"/>
</dbReference>
<proteinExistence type="inferred from homology"/>
<comment type="caution">
    <text evidence="6">The sequence shown here is derived from an EMBL/GenBank/DDBJ whole genome shotgun (WGS) entry which is preliminary data.</text>
</comment>
<dbReference type="InterPro" id="IPR036390">
    <property type="entry name" value="WH_DNA-bd_sf"/>
</dbReference>
<evidence type="ECO:0000256" key="1">
    <source>
        <dbReference type="ARBA" id="ARBA00009437"/>
    </source>
</evidence>
<dbReference type="GO" id="GO:0003700">
    <property type="term" value="F:DNA-binding transcription factor activity"/>
    <property type="evidence" value="ECO:0007669"/>
    <property type="project" value="InterPro"/>
</dbReference>
<evidence type="ECO:0000256" key="4">
    <source>
        <dbReference type="ARBA" id="ARBA00023163"/>
    </source>
</evidence>
<evidence type="ECO:0000313" key="6">
    <source>
        <dbReference type="EMBL" id="GFZ75823.1"/>
    </source>
</evidence>
<sequence length="303" mass="33305">MYRSPRITLDQWAAFQAVVEEGSFAGAAERLNKSQSSISYAVAKLNEQLPAPVLQLQGRKAVLTDEGHVMYRRATLLLNQAGETEDVANMIASGLESEVTLAVDGLMEPTTLVPVLEQFSQDFPSTRLRILETQLSGTVEMLLEKKADLVIGGQVPVGYLGTPVDSCRMIPVAHPEHPLFNRENGDAINDYELRSWRQIVLRDTGIRRNQDAGWLGSEQRWTVSHFSTAVKVLKAGLGFAFLPQSWIEEELNHGLLKMLPLAWGAERHLTLYLMVAATDAAGPATRALADIIVANCPSQSLTD</sequence>
<evidence type="ECO:0000256" key="3">
    <source>
        <dbReference type="ARBA" id="ARBA00023125"/>
    </source>
</evidence>
<organism evidence="6 7">
    <name type="scientific">Pseudohongiella nitratireducens</name>
    <dbReference type="NCBI Taxonomy" id="1768907"/>
    <lineage>
        <taxon>Bacteria</taxon>
        <taxon>Pseudomonadati</taxon>
        <taxon>Pseudomonadota</taxon>
        <taxon>Gammaproteobacteria</taxon>
        <taxon>Pseudomonadales</taxon>
        <taxon>Pseudohongiellaceae</taxon>
        <taxon>Pseudohongiella</taxon>
    </lineage>
</organism>
<protein>
    <submittedName>
        <fullName evidence="6">LysR family transcriptional regulator</fullName>
    </submittedName>
</protein>
<dbReference type="EMBL" id="BMIY01000007">
    <property type="protein sequence ID" value="GFZ75823.1"/>
    <property type="molecule type" value="Genomic_DNA"/>
</dbReference>
<keyword evidence="4" id="KW-0804">Transcription</keyword>
<keyword evidence="2" id="KW-0805">Transcription regulation</keyword>
<reference evidence="6" key="1">
    <citation type="journal article" date="2014" name="Int. J. Syst. Evol. Microbiol.">
        <title>Complete genome sequence of Corynebacterium casei LMG S-19264T (=DSM 44701T), isolated from a smear-ripened cheese.</title>
        <authorList>
            <consortium name="US DOE Joint Genome Institute (JGI-PGF)"/>
            <person name="Walter F."/>
            <person name="Albersmeier A."/>
            <person name="Kalinowski J."/>
            <person name="Ruckert C."/>
        </authorList>
    </citation>
    <scope>NUCLEOTIDE SEQUENCE</scope>
    <source>
        <strain evidence="6">CGMCC 1.15425</strain>
    </source>
</reference>
<keyword evidence="3" id="KW-0238">DNA-binding</keyword>
<dbReference type="OrthoDB" id="6988449at2"/>
<evidence type="ECO:0000256" key="2">
    <source>
        <dbReference type="ARBA" id="ARBA00023015"/>
    </source>
</evidence>
<dbReference type="AlphaFoldDB" id="A0A916QJF0"/>
<dbReference type="InterPro" id="IPR036388">
    <property type="entry name" value="WH-like_DNA-bd_sf"/>
</dbReference>
<dbReference type="RefSeq" id="WP_068810856.1">
    <property type="nucleotide sequence ID" value="NZ_BMIY01000007.1"/>
</dbReference>
<dbReference type="Pfam" id="PF03466">
    <property type="entry name" value="LysR_substrate"/>
    <property type="match status" value="1"/>
</dbReference>
<dbReference type="PANTHER" id="PTHR30126">
    <property type="entry name" value="HTH-TYPE TRANSCRIPTIONAL REGULATOR"/>
    <property type="match status" value="1"/>
</dbReference>
<evidence type="ECO:0000259" key="5">
    <source>
        <dbReference type="PROSITE" id="PS50931"/>
    </source>
</evidence>
<dbReference type="SUPFAM" id="SSF46785">
    <property type="entry name" value="Winged helix' DNA-binding domain"/>
    <property type="match status" value="1"/>
</dbReference>
<dbReference type="InterPro" id="IPR005119">
    <property type="entry name" value="LysR_subst-bd"/>
</dbReference>
<dbReference type="Pfam" id="PF00126">
    <property type="entry name" value="HTH_1"/>
    <property type="match status" value="1"/>
</dbReference>
<dbReference type="SUPFAM" id="SSF53850">
    <property type="entry name" value="Periplasmic binding protein-like II"/>
    <property type="match status" value="1"/>
</dbReference>
<evidence type="ECO:0000313" key="7">
    <source>
        <dbReference type="Proteomes" id="UP000627715"/>
    </source>
</evidence>
<gene>
    <name evidence="6" type="ORF">GCM10011403_18010</name>
</gene>
<name>A0A916QJF0_9GAMM</name>
<dbReference type="Gene3D" id="3.40.190.290">
    <property type="match status" value="1"/>
</dbReference>
<reference evidence="6" key="2">
    <citation type="submission" date="2020-09" db="EMBL/GenBank/DDBJ databases">
        <authorList>
            <person name="Sun Q."/>
            <person name="Zhou Y."/>
        </authorList>
    </citation>
    <scope>NUCLEOTIDE SEQUENCE</scope>
    <source>
        <strain evidence="6">CGMCC 1.15425</strain>
    </source>
</reference>
<dbReference type="PROSITE" id="PS50931">
    <property type="entry name" value="HTH_LYSR"/>
    <property type="match status" value="1"/>
</dbReference>
<feature type="domain" description="HTH lysR-type" evidence="5">
    <location>
        <begin position="7"/>
        <end position="64"/>
    </location>
</feature>
<dbReference type="Gene3D" id="1.10.10.10">
    <property type="entry name" value="Winged helix-like DNA-binding domain superfamily/Winged helix DNA-binding domain"/>
    <property type="match status" value="1"/>
</dbReference>